<feature type="active site" description="Proton donor" evidence="13">
    <location>
        <position position="152"/>
    </location>
</feature>
<dbReference type="InterPro" id="IPR022664">
    <property type="entry name" value="DapB_N_CS"/>
</dbReference>
<dbReference type="OrthoDB" id="9790352at2"/>
<keyword evidence="3 13" id="KW-0028">Amino-acid biosynthesis</keyword>
<evidence type="ECO:0000259" key="15">
    <source>
        <dbReference type="Pfam" id="PF05173"/>
    </source>
</evidence>
<dbReference type="GO" id="GO:0008839">
    <property type="term" value="F:4-hydroxy-tetrahydrodipicolinate reductase"/>
    <property type="evidence" value="ECO:0007669"/>
    <property type="project" value="UniProtKB-UniRule"/>
</dbReference>
<dbReference type="GO" id="GO:0051287">
    <property type="term" value="F:NAD binding"/>
    <property type="evidence" value="ECO:0007669"/>
    <property type="project" value="UniProtKB-UniRule"/>
</dbReference>
<keyword evidence="17" id="KW-1185">Reference proteome</keyword>
<dbReference type="SUPFAM" id="SSF51735">
    <property type="entry name" value="NAD(P)-binding Rossmann-fold domains"/>
    <property type="match status" value="1"/>
</dbReference>
<dbReference type="PROSITE" id="PS01298">
    <property type="entry name" value="DAPB"/>
    <property type="match status" value="1"/>
</dbReference>
<comment type="function">
    <text evidence="13">Catalyzes the conversion of 4-hydroxy-tetrahydrodipicolinate (HTPA) to tetrahydrodipicolinate.</text>
</comment>
<dbReference type="EMBL" id="JQCQ01000042">
    <property type="protein sequence ID" value="KRO22050.1"/>
    <property type="molecule type" value="Genomic_DNA"/>
</dbReference>
<dbReference type="UniPathway" id="UPA00034">
    <property type="reaction ID" value="UER00018"/>
</dbReference>
<comment type="subunit">
    <text evidence="13">Homotetramer.</text>
</comment>
<comment type="catalytic activity">
    <reaction evidence="12 13">
        <text>(S)-2,3,4,5-tetrahydrodipicolinate + NAD(+) + H2O = (2S,4S)-4-hydroxy-2,3,4,5-tetrahydrodipicolinate + NADH + H(+)</text>
        <dbReference type="Rhea" id="RHEA:35323"/>
        <dbReference type="ChEBI" id="CHEBI:15377"/>
        <dbReference type="ChEBI" id="CHEBI:15378"/>
        <dbReference type="ChEBI" id="CHEBI:16845"/>
        <dbReference type="ChEBI" id="CHEBI:57540"/>
        <dbReference type="ChEBI" id="CHEBI:57945"/>
        <dbReference type="ChEBI" id="CHEBI:67139"/>
        <dbReference type="EC" id="1.17.1.8"/>
    </reaction>
</comment>
<dbReference type="GO" id="GO:0016726">
    <property type="term" value="F:oxidoreductase activity, acting on CH or CH2 groups, NAD or NADP as acceptor"/>
    <property type="evidence" value="ECO:0007669"/>
    <property type="project" value="UniProtKB-UniRule"/>
</dbReference>
<evidence type="ECO:0000256" key="11">
    <source>
        <dbReference type="ARBA" id="ARBA00049080"/>
    </source>
</evidence>
<comment type="similarity">
    <text evidence="1 13">Belongs to the DapB family.</text>
</comment>
<keyword evidence="6 13" id="KW-0560">Oxidoreductase</keyword>
<dbReference type="HAMAP" id="MF_00102">
    <property type="entry name" value="DapB"/>
    <property type="match status" value="1"/>
</dbReference>
<dbReference type="PANTHER" id="PTHR20836">
    <property type="entry name" value="DIHYDRODIPICOLINATE REDUCTASE"/>
    <property type="match status" value="1"/>
</dbReference>
<evidence type="ECO:0000256" key="10">
    <source>
        <dbReference type="ARBA" id="ARBA00038983"/>
    </source>
</evidence>
<evidence type="ECO:0000256" key="13">
    <source>
        <dbReference type="HAMAP-Rule" id="MF_00102"/>
    </source>
</evidence>
<dbReference type="InterPro" id="IPR000846">
    <property type="entry name" value="DapB_N"/>
</dbReference>
<accession>A0A0R2NB81</accession>
<dbReference type="InterPro" id="IPR023940">
    <property type="entry name" value="DHDPR_bac"/>
</dbReference>
<comment type="caution">
    <text evidence="13">Lacks conserved residue(s) required for the propagation of feature annotation.</text>
</comment>
<evidence type="ECO:0000256" key="4">
    <source>
        <dbReference type="ARBA" id="ARBA00022857"/>
    </source>
</evidence>
<dbReference type="RefSeq" id="WP_057800408.1">
    <property type="nucleotide sequence ID" value="NZ_BJZZ01000043.1"/>
</dbReference>
<evidence type="ECO:0000256" key="3">
    <source>
        <dbReference type="ARBA" id="ARBA00022605"/>
    </source>
</evidence>
<keyword evidence="7 13" id="KW-0520">NAD</keyword>
<dbReference type="SUPFAM" id="SSF55347">
    <property type="entry name" value="Glyceraldehyde-3-phosphate dehydrogenase-like, C-terminal domain"/>
    <property type="match status" value="1"/>
</dbReference>
<dbReference type="GO" id="GO:0050661">
    <property type="term" value="F:NADP binding"/>
    <property type="evidence" value="ECO:0007669"/>
    <property type="project" value="UniProtKB-UniRule"/>
</dbReference>
<feature type="binding site" evidence="13">
    <location>
        <position position="54"/>
    </location>
    <ligand>
        <name>NAD(+)</name>
        <dbReference type="ChEBI" id="CHEBI:57540"/>
    </ligand>
</feature>
<dbReference type="InterPro" id="IPR022663">
    <property type="entry name" value="DapB_C"/>
</dbReference>
<dbReference type="Proteomes" id="UP000051249">
    <property type="component" value="Unassembled WGS sequence"/>
</dbReference>
<comment type="catalytic activity">
    <reaction evidence="11 13">
        <text>(S)-2,3,4,5-tetrahydrodipicolinate + NADP(+) + H2O = (2S,4S)-4-hydroxy-2,3,4,5-tetrahydrodipicolinate + NADPH + H(+)</text>
        <dbReference type="Rhea" id="RHEA:35331"/>
        <dbReference type="ChEBI" id="CHEBI:15377"/>
        <dbReference type="ChEBI" id="CHEBI:15378"/>
        <dbReference type="ChEBI" id="CHEBI:16845"/>
        <dbReference type="ChEBI" id="CHEBI:57783"/>
        <dbReference type="ChEBI" id="CHEBI:58349"/>
        <dbReference type="ChEBI" id="CHEBI:67139"/>
        <dbReference type="EC" id="1.17.1.8"/>
    </reaction>
</comment>
<proteinExistence type="inferred from homology"/>
<feature type="binding site" evidence="13">
    <location>
        <begin position="8"/>
        <end position="13"/>
    </location>
    <ligand>
        <name>NAD(+)</name>
        <dbReference type="ChEBI" id="CHEBI:57540"/>
    </ligand>
</feature>
<dbReference type="InterPro" id="IPR036291">
    <property type="entry name" value="NAD(P)-bd_dom_sf"/>
</dbReference>
<sequence>MIKIILAGFYGKMGQAALNMIHKNDQFQLVAVYGPHANAHTELAPELDSKAIFEQLSDNFPSADVWVDLSIPSAVFENVQFALKRHLTPVVGTTGLTDDQVQTLTKLSEEEHLGGLIVPNFSLSAVLLMQFAKQAAKYFPNAEVIEMHHEDKLDAPSGTALRTAALIEEGRTEAPINLTNVEEQPARGQLSNSVPIHAVRLPGYVAHEQVLFGSKGEALTIRQDSFSRDSFMQGLELAILKVITLKELTIGLENIL</sequence>
<feature type="domain" description="Dihydrodipicolinate reductase C-terminal" evidence="15">
    <location>
        <begin position="125"/>
        <end position="256"/>
    </location>
</feature>
<evidence type="ECO:0000313" key="17">
    <source>
        <dbReference type="Proteomes" id="UP000051249"/>
    </source>
</evidence>
<feature type="binding site" evidence="13">
    <location>
        <begin position="118"/>
        <end position="121"/>
    </location>
    <ligand>
        <name>NAD(+)</name>
        <dbReference type="ChEBI" id="CHEBI:57540"/>
    </ligand>
</feature>
<dbReference type="GO" id="GO:0005829">
    <property type="term" value="C:cytosol"/>
    <property type="evidence" value="ECO:0007669"/>
    <property type="project" value="TreeGrafter"/>
</dbReference>
<comment type="caution">
    <text evidence="13">Was originally thought to be a dihydrodipicolinate reductase (DHDPR), catalyzing the conversion of dihydrodipicolinate to tetrahydrodipicolinate. However, it was shown in E.coli that the substrate of the enzymatic reaction is not dihydrodipicolinate (DHDP) but in fact (2S,4S)-4-hydroxy-2,3,4,5-tetrahydrodipicolinic acid (HTPA), the product released by the DapA-catalyzed reaction.</text>
</comment>
<keyword evidence="5 13" id="KW-0220">Diaminopimelate biosynthesis</keyword>
<feature type="binding site" evidence="13">
    <location>
        <begin position="92"/>
        <end position="94"/>
    </location>
    <ligand>
        <name>NAD(+)</name>
        <dbReference type="ChEBI" id="CHEBI:57540"/>
    </ligand>
</feature>
<evidence type="ECO:0000256" key="5">
    <source>
        <dbReference type="ARBA" id="ARBA00022915"/>
    </source>
</evidence>
<feature type="binding site" evidence="13">
    <location>
        <position position="149"/>
    </location>
    <ligand>
        <name>(S)-2,3,4,5-tetrahydrodipicolinate</name>
        <dbReference type="ChEBI" id="CHEBI:16845"/>
    </ligand>
</feature>
<comment type="pathway">
    <text evidence="9 13">Amino-acid biosynthesis; L-lysine biosynthesis via DAP pathway; (S)-tetrahydrodipicolinate from L-aspartate: step 4/4.</text>
</comment>
<comment type="subcellular location">
    <subcellularLocation>
        <location evidence="13">Cytoplasm</location>
    </subcellularLocation>
</comment>
<gene>
    <name evidence="13" type="primary">dapB</name>
    <name evidence="16" type="ORF">IV88_GL001308</name>
</gene>
<dbReference type="EC" id="1.17.1.8" evidence="10 13"/>
<reference evidence="16 17" key="1">
    <citation type="journal article" date="2015" name="Genome Announc.">
        <title>Expanding the biotechnology potential of lactobacilli through comparative genomics of 213 strains and associated genera.</title>
        <authorList>
            <person name="Sun Z."/>
            <person name="Harris H.M."/>
            <person name="McCann A."/>
            <person name="Guo C."/>
            <person name="Argimon S."/>
            <person name="Zhang W."/>
            <person name="Yang X."/>
            <person name="Jeffery I.B."/>
            <person name="Cooney J.C."/>
            <person name="Kagawa T.F."/>
            <person name="Liu W."/>
            <person name="Song Y."/>
            <person name="Salvetti E."/>
            <person name="Wrobel A."/>
            <person name="Rasinkangas P."/>
            <person name="Parkhill J."/>
            <person name="Rea M.C."/>
            <person name="O'Sullivan O."/>
            <person name="Ritari J."/>
            <person name="Douillard F.P."/>
            <person name="Paul Ross R."/>
            <person name="Yang R."/>
            <person name="Briner A.E."/>
            <person name="Felis G.E."/>
            <person name="de Vos W.M."/>
            <person name="Barrangou R."/>
            <person name="Klaenhammer T.R."/>
            <person name="Caufield P.W."/>
            <person name="Cui Y."/>
            <person name="Zhang H."/>
            <person name="O'Toole P.W."/>
        </authorList>
    </citation>
    <scope>NUCLEOTIDE SEQUENCE [LARGE SCALE GENOMIC DNA]</scope>
    <source>
        <strain evidence="16 17">DSM 23026</strain>
    </source>
</reference>
<dbReference type="FunFam" id="3.30.360.10:FF:000009">
    <property type="entry name" value="4-hydroxy-tetrahydrodipicolinate reductase"/>
    <property type="match status" value="1"/>
</dbReference>
<evidence type="ECO:0000256" key="7">
    <source>
        <dbReference type="ARBA" id="ARBA00023027"/>
    </source>
</evidence>
<dbReference type="NCBIfam" id="TIGR00036">
    <property type="entry name" value="dapB"/>
    <property type="match status" value="1"/>
</dbReference>
<comment type="caution">
    <text evidence="16">The sequence shown here is derived from an EMBL/GenBank/DDBJ whole genome shotgun (WGS) entry which is preliminary data.</text>
</comment>
<evidence type="ECO:0000259" key="14">
    <source>
        <dbReference type="Pfam" id="PF01113"/>
    </source>
</evidence>
<evidence type="ECO:0000256" key="2">
    <source>
        <dbReference type="ARBA" id="ARBA00022490"/>
    </source>
</evidence>
<keyword evidence="2 13" id="KW-0963">Cytoplasm</keyword>
<evidence type="ECO:0000256" key="12">
    <source>
        <dbReference type="ARBA" id="ARBA00049396"/>
    </source>
</evidence>
<dbReference type="CDD" id="cd02274">
    <property type="entry name" value="DHDPR_N"/>
    <property type="match status" value="1"/>
</dbReference>
<evidence type="ECO:0000256" key="1">
    <source>
        <dbReference type="ARBA" id="ARBA00006642"/>
    </source>
</evidence>
<evidence type="ECO:0000313" key="16">
    <source>
        <dbReference type="EMBL" id="KRO22050.1"/>
    </source>
</evidence>
<evidence type="ECO:0000256" key="8">
    <source>
        <dbReference type="ARBA" id="ARBA00023154"/>
    </source>
</evidence>
<dbReference type="GO" id="GO:0009089">
    <property type="term" value="P:lysine biosynthetic process via diaminopimelate"/>
    <property type="evidence" value="ECO:0007669"/>
    <property type="project" value="UniProtKB-UniRule"/>
</dbReference>
<evidence type="ECO:0000256" key="9">
    <source>
        <dbReference type="ARBA" id="ARBA00037922"/>
    </source>
</evidence>
<protein>
    <recommendedName>
        <fullName evidence="10 13">4-hydroxy-tetrahydrodipicolinate reductase</fullName>
        <shortName evidence="13">HTPA reductase</shortName>
        <ecNumber evidence="10 13">1.17.1.8</ecNumber>
    </recommendedName>
</protein>
<feature type="active site" description="Proton donor/acceptor" evidence="13">
    <location>
        <position position="148"/>
    </location>
</feature>
<keyword evidence="4 13" id="KW-0521">NADP</keyword>
<dbReference type="Pfam" id="PF05173">
    <property type="entry name" value="DapB_C"/>
    <property type="match status" value="1"/>
</dbReference>
<dbReference type="Gene3D" id="3.40.50.720">
    <property type="entry name" value="NAD(P)-binding Rossmann-like Domain"/>
    <property type="match status" value="1"/>
</dbReference>
<dbReference type="AlphaFoldDB" id="A0A0R2NB81"/>
<dbReference type="GO" id="GO:0019877">
    <property type="term" value="P:diaminopimelate biosynthetic process"/>
    <property type="evidence" value="ECO:0007669"/>
    <property type="project" value="UniProtKB-UniRule"/>
</dbReference>
<feature type="binding site" evidence="13">
    <location>
        <begin position="158"/>
        <end position="159"/>
    </location>
    <ligand>
        <name>(S)-2,3,4,5-tetrahydrodipicolinate</name>
        <dbReference type="ChEBI" id="CHEBI:16845"/>
    </ligand>
</feature>
<dbReference type="PIRSF" id="PIRSF000161">
    <property type="entry name" value="DHPR"/>
    <property type="match status" value="1"/>
</dbReference>
<keyword evidence="8 13" id="KW-0457">Lysine biosynthesis</keyword>
<dbReference type="Pfam" id="PF01113">
    <property type="entry name" value="DapB_N"/>
    <property type="match status" value="1"/>
</dbReference>
<dbReference type="PATRIC" id="fig|480391.4.peg.1330"/>
<organism evidence="16 17">
    <name type="scientific">Pediococcus argentinicus</name>
    <dbReference type="NCBI Taxonomy" id="480391"/>
    <lineage>
        <taxon>Bacteria</taxon>
        <taxon>Bacillati</taxon>
        <taxon>Bacillota</taxon>
        <taxon>Bacilli</taxon>
        <taxon>Lactobacillales</taxon>
        <taxon>Lactobacillaceae</taxon>
        <taxon>Pediococcus</taxon>
    </lineage>
</organism>
<evidence type="ECO:0000256" key="6">
    <source>
        <dbReference type="ARBA" id="ARBA00023002"/>
    </source>
</evidence>
<name>A0A0R2NB81_9LACO</name>
<dbReference type="Gene3D" id="3.30.360.10">
    <property type="entry name" value="Dihydrodipicolinate Reductase, domain 2"/>
    <property type="match status" value="1"/>
</dbReference>
<dbReference type="PANTHER" id="PTHR20836:SF0">
    <property type="entry name" value="4-HYDROXY-TETRAHYDRODIPICOLINATE REDUCTASE 1, CHLOROPLASTIC-RELATED"/>
    <property type="match status" value="1"/>
</dbReference>
<feature type="domain" description="Dihydrodipicolinate reductase N-terminal" evidence="14">
    <location>
        <begin position="2"/>
        <end position="121"/>
    </location>
</feature>